<keyword evidence="2" id="KW-1185">Reference proteome</keyword>
<reference evidence="1 2" key="1">
    <citation type="journal article" date="2017" name="Nat. Commun.">
        <title>Genome assembly with in vitro proximity ligation data and whole-genome triplication in lettuce.</title>
        <authorList>
            <person name="Reyes-Chin-Wo S."/>
            <person name="Wang Z."/>
            <person name="Yang X."/>
            <person name="Kozik A."/>
            <person name="Arikit S."/>
            <person name="Song C."/>
            <person name="Xia L."/>
            <person name="Froenicke L."/>
            <person name="Lavelle D.O."/>
            <person name="Truco M.J."/>
            <person name="Xia R."/>
            <person name="Zhu S."/>
            <person name="Xu C."/>
            <person name="Xu H."/>
            <person name="Xu X."/>
            <person name="Cox K."/>
            <person name="Korf I."/>
            <person name="Meyers B.C."/>
            <person name="Michelmore R.W."/>
        </authorList>
    </citation>
    <scope>NUCLEOTIDE SEQUENCE [LARGE SCALE GENOMIC DNA]</scope>
    <source>
        <strain evidence="2">cv. Salinas</strain>
        <tissue evidence="1">Seedlings</tissue>
    </source>
</reference>
<protein>
    <submittedName>
        <fullName evidence="1">Uncharacterized protein</fullName>
    </submittedName>
</protein>
<proteinExistence type="predicted"/>
<dbReference type="EMBL" id="NBSK02000008">
    <property type="protein sequence ID" value="KAJ0191649.1"/>
    <property type="molecule type" value="Genomic_DNA"/>
</dbReference>
<dbReference type="PANTHER" id="PTHR33064:SF37">
    <property type="entry name" value="RIBONUCLEASE H"/>
    <property type="match status" value="1"/>
</dbReference>
<comment type="caution">
    <text evidence="1">The sequence shown here is derived from an EMBL/GenBank/DDBJ whole genome shotgun (WGS) entry which is preliminary data.</text>
</comment>
<organism evidence="1 2">
    <name type="scientific">Lactuca sativa</name>
    <name type="common">Garden lettuce</name>
    <dbReference type="NCBI Taxonomy" id="4236"/>
    <lineage>
        <taxon>Eukaryota</taxon>
        <taxon>Viridiplantae</taxon>
        <taxon>Streptophyta</taxon>
        <taxon>Embryophyta</taxon>
        <taxon>Tracheophyta</taxon>
        <taxon>Spermatophyta</taxon>
        <taxon>Magnoliopsida</taxon>
        <taxon>eudicotyledons</taxon>
        <taxon>Gunneridae</taxon>
        <taxon>Pentapetalae</taxon>
        <taxon>asterids</taxon>
        <taxon>campanulids</taxon>
        <taxon>Asterales</taxon>
        <taxon>Asteraceae</taxon>
        <taxon>Cichorioideae</taxon>
        <taxon>Cichorieae</taxon>
        <taxon>Lactucinae</taxon>
        <taxon>Lactuca</taxon>
    </lineage>
</organism>
<dbReference type="InterPro" id="IPR051320">
    <property type="entry name" value="Viral_Replic_Matur_Polypro"/>
</dbReference>
<dbReference type="AlphaFoldDB" id="A0A9R1WYQ7"/>
<accession>A0A9R1WYQ7</accession>
<dbReference type="SUPFAM" id="SSF56672">
    <property type="entry name" value="DNA/RNA polymerases"/>
    <property type="match status" value="1"/>
</dbReference>
<evidence type="ECO:0000313" key="1">
    <source>
        <dbReference type="EMBL" id="KAJ0191649.1"/>
    </source>
</evidence>
<evidence type="ECO:0000313" key="2">
    <source>
        <dbReference type="Proteomes" id="UP000235145"/>
    </source>
</evidence>
<name>A0A9R1WYQ7_LACSA</name>
<dbReference type="PANTHER" id="PTHR33064">
    <property type="entry name" value="POL PROTEIN"/>
    <property type="match status" value="1"/>
</dbReference>
<dbReference type="Proteomes" id="UP000235145">
    <property type="component" value="Unassembled WGS sequence"/>
</dbReference>
<gene>
    <name evidence="1" type="ORF">LSAT_V11C800445870</name>
</gene>
<dbReference type="InterPro" id="IPR043502">
    <property type="entry name" value="DNA/RNA_pol_sf"/>
</dbReference>
<sequence>MVSFLGHNIEKGKIIPINRSMEFASKFPDKIIDKTQLQRFLGNLVKDTTILYDRPKKKPVPWTDLHTQAVQRIKEKVKSLPCLSLENPNWEKLLKPMPLI</sequence>